<dbReference type="SMART" id="SM00421">
    <property type="entry name" value="HTH_LUXR"/>
    <property type="match status" value="1"/>
</dbReference>
<dbReference type="PROSITE" id="PS50110">
    <property type="entry name" value="RESPONSE_REGULATORY"/>
    <property type="match status" value="1"/>
</dbReference>
<feature type="domain" description="HTH luxR-type" evidence="6">
    <location>
        <begin position="160"/>
        <end position="225"/>
    </location>
</feature>
<dbReference type="InterPro" id="IPR058245">
    <property type="entry name" value="NreC/VraR/RcsB-like_REC"/>
</dbReference>
<dbReference type="PANTHER" id="PTHR43214">
    <property type="entry name" value="TWO-COMPONENT RESPONSE REGULATOR"/>
    <property type="match status" value="1"/>
</dbReference>
<evidence type="ECO:0000313" key="8">
    <source>
        <dbReference type="EMBL" id="GIH37466.1"/>
    </source>
</evidence>
<dbReference type="SUPFAM" id="SSF52172">
    <property type="entry name" value="CheY-like"/>
    <property type="match status" value="1"/>
</dbReference>
<accession>A0ABQ4FRM8</accession>
<evidence type="ECO:0000256" key="2">
    <source>
        <dbReference type="ARBA" id="ARBA00023015"/>
    </source>
</evidence>
<evidence type="ECO:0000256" key="1">
    <source>
        <dbReference type="ARBA" id="ARBA00022553"/>
    </source>
</evidence>
<dbReference type="EMBL" id="BOOC01000002">
    <property type="protein sequence ID" value="GIH37466.1"/>
    <property type="molecule type" value="Genomic_DNA"/>
</dbReference>
<comment type="caution">
    <text evidence="8">The sequence shown here is derived from an EMBL/GenBank/DDBJ whole genome shotgun (WGS) entry which is preliminary data.</text>
</comment>
<dbReference type="PROSITE" id="PS50043">
    <property type="entry name" value="HTH_LUXR_2"/>
    <property type="match status" value="1"/>
</dbReference>
<dbReference type="InterPro" id="IPR001789">
    <property type="entry name" value="Sig_transdc_resp-reg_receiver"/>
</dbReference>
<keyword evidence="4" id="KW-0804">Transcription</keyword>
<keyword evidence="2" id="KW-0805">Transcription regulation</keyword>
<evidence type="ECO:0000256" key="4">
    <source>
        <dbReference type="ARBA" id="ARBA00023163"/>
    </source>
</evidence>
<dbReference type="PRINTS" id="PR00038">
    <property type="entry name" value="HTHLUXR"/>
</dbReference>
<evidence type="ECO:0000256" key="5">
    <source>
        <dbReference type="PROSITE-ProRule" id="PRU00169"/>
    </source>
</evidence>
<dbReference type="GO" id="GO:0003677">
    <property type="term" value="F:DNA binding"/>
    <property type="evidence" value="ECO:0007669"/>
    <property type="project" value="UniProtKB-KW"/>
</dbReference>
<evidence type="ECO:0000259" key="7">
    <source>
        <dbReference type="PROSITE" id="PS50110"/>
    </source>
</evidence>
<dbReference type="CDD" id="cd06170">
    <property type="entry name" value="LuxR_C_like"/>
    <property type="match status" value="1"/>
</dbReference>
<dbReference type="SUPFAM" id="SSF46894">
    <property type="entry name" value="C-terminal effector domain of the bipartite response regulators"/>
    <property type="match status" value="1"/>
</dbReference>
<dbReference type="CDD" id="cd17535">
    <property type="entry name" value="REC_NarL-like"/>
    <property type="match status" value="1"/>
</dbReference>
<evidence type="ECO:0000256" key="3">
    <source>
        <dbReference type="ARBA" id="ARBA00023125"/>
    </source>
</evidence>
<keyword evidence="1 5" id="KW-0597">Phosphoprotein</keyword>
<dbReference type="SMART" id="SM00448">
    <property type="entry name" value="REC"/>
    <property type="match status" value="1"/>
</dbReference>
<dbReference type="InterPro" id="IPR011006">
    <property type="entry name" value="CheY-like_superfamily"/>
</dbReference>
<reference evidence="8 9" key="1">
    <citation type="submission" date="2021-01" db="EMBL/GenBank/DDBJ databases">
        <title>Whole genome shotgun sequence of Microbispora corallina NBRC 16416.</title>
        <authorList>
            <person name="Komaki H."/>
            <person name="Tamura T."/>
        </authorList>
    </citation>
    <scope>NUCLEOTIDE SEQUENCE [LARGE SCALE GENOMIC DNA]</scope>
    <source>
        <strain evidence="8 9">NBRC 16416</strain>
    </source>
</reference>
<dbReference type="InterPro" id="IPR016032">
    <property type="entry name" value="Sig_transdc_resp-reg_C-effctor"/>
</dbReference>
<evidence type="ECO:0000259" key="6">
    <source>
        <dbReference type="PROSITE" id="PS50043"/>
    </source>
</evidence>
<dbReference type="Gene3D" id="3.40.50.2300">
    <property type="match status" value="1"/>
</dbReference>
<feature type="domain" description="Response regulatory" evidence="7">
    <location>
        <begin position="18"/>
        <end position="134"/>
    </location>
</feature>
<evidence type="ECO:0000313" key="9">
    <source>
        <dbReference type="Proteomes" id="UP000603904"/>
    </source>
</evidence>
<gene>
    <name evidence="8" type="ORF">Mco01_04660</name>
</gene>
<dbReference type="PROSITE" id="PS00622">
    <property type="entry name" value="HTH_LUXR_1"/>
    <property type="match status" value="1"/>
</dbReference>
<dbReference type="Pfam" id="PF00196">
    <property type="entry name" value="GerE"/>
    <property type="match status" value="1"/>
</dbReference>
<dbReference type="PANTHER" id="PTHR43214:SF24">
    <property type="entry name" value="TRANSCRIPTIONAL REGULATORY PROTEIN NARL-RELATED"/>
    <property type="match status" value="1"/>
</dbReference>
<keyword evidence="3 8" id="KW-0238">DNA-binding</keyword>
<organism evidence="8 9">
    <name type="scientific">Microbispora corallina</name>
    <dbReference type="NCBI Taxonomy" id="83302"/>
    <lineage>
        <taxon>Bacteria</taxon>
        <taxon>Bacillati</taxon>
        <taxon>Actinomycetota</taxon>
        <taxon>Actinomycetes</taxon>
        <taxon>Streptosporangiales</taxon>
        <taxon>Streptosporangiaceae</taxon>
        <taxon>Microbispora</taxon>
    </lineage>
</organism>
<dbReference type="Pfam" id="PF00072">
    <property type="entry name" value="Response_reg"/>
    <property type="match status" value="1"/>
</dbReference>
<proteinExistence type="predicted"/>
<name>A0ABQ4FRM8_9ACTN</name>
<dbReference type="InterPro" id="IPR000792">
    <property type="entry name" value="Tscrpt_reg_LuxR_C"/>
</dbReference>
<keyword evidence="9" id="KW-1185">Reference proteome</keyword>
<dbReference type="InterPro" id="IPR039420">
    <property type="entry name" value="WalR-like"/>
</dbReference>
<feature type="modified residue" description="4-aspartylphosphate" evidence="5">
    <location>
        <position position="69"/>
    </location>
</feature>
<dbReference type="Proteomes" id="UP000603904">
    <property type="component" value="Unassembled WGS sequence"/>
</dbReference>
<sequence>MIDGTGSMSSAGSLRSIRIVLADDQAMIRAGLRMVVESEPGMEVVGEAADGAEAVAVATRVRPDVVLMDISMPRMDGLTAARRLLDSPNPPKIIMLTTFDTDENLYAALRAGTSGFLLKVSPPEQLVEAVRVVAAGDGLLDPAVTTRVIASFAGRHEPVRPPQLSELTPRELEVLRMLARGLTNAEIAKELFVGEATVKTHVARVLMKLGLRDRAQAVVFAYESGVVTPGTGLG</sequence>
<protein>
    <submittedName>
        <fullName evidence="8">DNA-binding response regulator</fullName>
    </submittedName>
</protein>